<sequence length="463" mass="51010">MKTALLLVASMTLFCWCAPISYSQDVMSSSLDPIPAGWTGKVFALSKNYPTSLPVGAKPWTLFDFRTQPLQYINAVKSYVLAGNTSKDWVLQNNTTRKWYHAPSMIWGTNGREFINGMTRERNSQPKELHPLQLTRWQNWAVGFYNNKGGYTLGKVYADPNNPSATQAVFPDGTVAAKLLFTNASIAEVPYLANSFTWQGNIHTTLSGTTRGPATLRLLQMDIAVKDSRAGTTTDWVMITFAYNDSAPGATPWDRLVPVGIQWGNDPASINSGAPLTETWINPQFVTLFTVGDWKMHTGYKNRLNGPVDNPSSSCLSCHGTAQMPAISGGMTPNTSNNASLNKYFRNINPPAVFEDLAGITETTLDYSLQLKVGIPLAIAHAPHLMAITSHNSDSAQSSDLQSLRKIKVFLTTRDFEEADSTTKNPHGIVADPAPSEDKSYSKWLWVLGGIIGLLLYFFIRRK</sequence>
<reference evidence="3 4" key="1">
    <citation type="submission" date="2020-03" db="EMBL/GenBank/DDBJ databases">
        <authorList>
            <person name="Kim M.K."/>
        </authorList>
    </citation>
    <scope>NUCLEOTIDE SEQUENCE [LARGE SCALE GENOMIC DNA]</scope>
    <source>
        <strain evidence="3 4">BT328</strain>
    </source>
</reference>
<keyword evidence="1" id="KW-1133">Transmembrane helix</keyword>
<dbReference type="EMBL" id="CP050063">
    <property type="protein sequence ID" value="QIP15783.1"/>
    <property type="molecule type" value="Genomic_DNA"/>
</dbReference>
<name>A0A6G9AU96_9BACT</name>
<evidence type="ECO:0000256" key="1">
    <source>
        <dbReference type="SAM" id="Phobius"/>
    </source>
</evidence>
<evidence type="ECO:0000313" key="3">
    <source>
        <dbReference type="EMBL" id="QIP15783.1"/>
    </source>
</evidence>
<feature type="chain" id="PRO_5026143473" description="Cytochrome c domain-containing protein" evidence="2">
    <location>
        <begin position="18"/>
        <end position="463"/>
    </location>
</feature>
<gene>
    <name evidence="3" type="ORF">G8759_25710</name>
</gene>
<evidence type="ECO:0000313" key="4">
    <source>
        <dbReference type="Proteomes" id="UP000501802"/>
    </source>
</evidence>
<keyword evidence="1" id="KW-0472">Membrane</keyword>
<accession>A0A6G9AU96</accession>
<keyword evidence="1" id="KW-0812">Transmembrane</keyword>
<protein>
    <recommendedName>
        <fullName evidence="5">Cytochrome c domain-containing protein</fullName>
    </recommendedName>
</protein>
<keyword evidence="4" id="KW-1185">Reference proteome</keyword>
<dbReference type="RefSeq" id="WP_167214714.1">
    <property type="nucleotide sequence ID" value="NZ_CP050063.1"/>
</dbReference>
<dbReference type="KEGG" id="spib:G8759_25710"/>
<dbReference type="Proteomes" id="UP000501802">
    <property type="component" value="Chromosome"/>
</dbReference>
<dbReference type="AlphaFoldDB" id="A0A6G9AU96"/>
<organism evidence="3 4">
    <name type="scientific">Spirosoma aureum</name>
    <dbReference type="NCBI Taxonomy" id="2692134"/>
    <lineage>
        <taxon>Bacteria</taxon>
        <taxon>Pseudomonadati</taxon>
        <taxon>Bacteroidota</taxon>
        <taxon>Cytophagia</taxon>
        <taxon>Cytophagales</taxon>
        <taxon>Cytophagaceae</taxon>
        <taxon>Spirosoma</taxon>
    </lineage>
</organism>
<feature type="transmembrane region" description="Helical" evidence="1">
    <location>
        <begin position="444"/>
        <end position="460"/>
    </location>
</feature>
<feature type="signal peptide" evidence="2">
    <location>
        <begin position="1"/>
        <end position="17"/>
    </location>
</feature>
<proteinExistence type="predicted"/>
<evidence type="ECO:0008006" key="5">
    <source>
        <dbReference type="Google" id="ProtNLM"/>
    </source>
</evidence>
<keyword evidence="2" id="KW-0732">Signal</keyword>
<evidence type="ECO:0000256" key="2">
    <source>
        <dbReference type="SAM" id="SignalP"/>
    </source>
</evidence>